<sequence>MIAITTDSKPRIGKNQVGIAVPTSDGKARTVIRFFPSVSLIFLHSQAGHVVSRRRSPLDREPKSLNRRIYKGKNDTPTVA</sequence>
<dbReference type="AlphaFoldDB" id="Q602T8"/>
<feature type="region of interest" description="Disordered" evidence="1">
    <location>
        <begin position="53"/>
        <end position="80"/>
    </location>
</feature>
<dbReference type="HOGENOM" id="CLU_2585613_0_0_6"/>
<dbReference type="EMBL" id="AE017282">
    <property type="protein sequence ID" value="AAU90898.1"/>
    <property type="molecule type" value="Genomic_DNA"/>
</dbReference>
<dbReference type="Proteomes" id="UP000006821">
    <property type="component" value="Chromosome"/>
</dbReference>
<organism evidence="2 3">
    <name type="scientific">Methylococcus capsulatus (strain ATCC 33009 / NCIMB 11132 / Bath)</name>
    <dbReference type="NCBI Taxonomy" id="243233"/>
    <lineage>
        <taxon>Bacteria</taxon>
        <taxon>Pseudomonadati</taxon>
        <taxon>Pseudomonadota</taxon>
        <taxon>Gammaproteobacteria</taxon>
        <taxon>Methylococcales</taxon>
        <taxon>Methylococcaceae</taxon>
        <taxon>Methylococcus</taxon>
    </lineage>
</organism>
<gene>
    <name evidence="2" type="ordered locus">MCA2973</name>
</gene>
<reference evidence="2 3" key="1">
    <citation type="journal article" date="2004" name="PLoS Biol.">
        <title>Genomic insights into methanotrophy: the complete genome sequence of Methylococcus capsulatus (Bath).</title>
        <authorList>
            <person name="Ward N.L."/>
            <person name="Larsen O."/>
            <person name="Sakwa J."/>
            <person name="Bruseth L."/>
            <person name="Khouri H.M."/>
            <person name="Durkin A.S."/>
            <person name="Dimitrov G."/>
            <person name="Jiang L."/>
            <person name="Scanlan D."/>
            <person name="Kang K.H."/>
            <person name="Lewis M.R."/>
            <person name="Nelson K.E."/>
            <person name="Methe B.A."/>
            <person name="Wu M."/>
            <person name="Heidelberg J.F."/>
            <person name="Paulsen I.T."/>
            <person name="Fouts D.E."/>
            <person name="Ravel J."/>
            <person name="Tettelin H."/>
            <person name="Ren Q."/>
            <person name="Read T.D."/>
            <person name="DeBoy R.T."/>
            <person name="Seshadri R."/>
            <person name="Salzberg S.L."/>
            <person name="Jensen H.B."/>
            <person name="Birkeland N.K."/>
            <person name="Nelson W.C."/>
            <person name="Dodson R.J."/>
            <person name="Grindhaug S.H."/>
            <person name="Holt I.E."/>
            <person name="Eidhammer I."/>
            <person name="Jonasen I."/>
            <person name="Vanaken S."/>
            <person name="Utterback T.R."/>
            <person name="Feldblyum T.V."/>
            <person name="Fraser C.M."/>
            <person name="Lillehaug J.R."/>
            <person name="Eisen J.A."/>
        </authorList>
    </citation>
    <scope>NUCLEOTIDE SEQUENCE [LARGE SCALE GENOMIC DNA]</scope>
    <source>
        <strain evidence="3">ATCC 33009 / NCIMB 11132 / Bath</strain>
    </source>
</reference>
<dbReference type="KEGG" id="mca:MCA2973"/>
<evidence type="ECO:0000313" key="3">
    <source>
        <dbReference type="Proteomes" id="UP000006821"/>
    </source>
</evidence>
<evidence type="ECO:0000313" key="2">
    <source>
        <dbReference type="EMBL" id="AAU90898.1"/>
    </source>
</evidence>
<name>Q602T8_METCA</name>
<protein>
    <submittedName>
        <fullName evidence="2">Uncharacterized protein</fullName>
    </submittedName>
</protein>
<accession>Q602T8</accession>
<proteinExistence type="predicted"/>
<evidence type="ECO:0000256" key="1">
    <source>
        <dbReference type="SAM" id="MobiDB-lite"/>
    </source>
</evidence>